<reference evidence="2" key="1">
    <citation type="submission" date="2021-07" db="EMBL/GenBank/DDBJ databases">
        <authorList>
            <person name="Durling M."/>
        </authorList>
    </citation>
    <scope>NUCLEOTIDE SEQUENCE</scope>
</reference>
<comment type="caution">
    <text evidence="2">The sequence shown here is derived from an EMBL/GenBank/DDBJ whole genome shotgun (WGS) entry which is preliminary data.</text>
</comment>
<dbReference type="AlphaFoldDB" id="A0A9N9LJH7"/>
<dbReference type="EMBL" id="CAJVRM010000098">
    <property type="protein sequence ID" value="CAG8974275.1"/>
    <property type="molecule type" value="Genomic_DNA"/>
</dbReference>
<protein>
    <submittedName>
        <fullName evidence="2">Uncharacterized protein</fullName>
    </submittedName>
</protein>
<organism evidence="2 3">
    <name type="scientific">Hymenoscyphus albidus</name>
    <dbReference type="NCBI Taxonomy" id="595503"/>
    <lineage>
        <taxon>Eukaryota</taxon>
        <taxon>Fungi</taxon>
        <taxon>Dikarya</taxon>
        <taxon>Ascomycota</taxon>
        <taxon>Pezizomycotina</taxon>
        <taxon>Leotiomycetes</taxon>
        <taxon>Helotiales</taxon>
        <taxon>Helotiaceae</taxon>
        <taxon>Hymenoscyphus</taxon>
    </lineage>
</organism>
<feature type="signal peptide" evidence="1">
    <location>
        <begin position="1"/>
        <end position="23"/>
    </location>
</feature>
<accession>A0A9N9LJH7</accession>
<keyword evidence="1" id="KW-0732">Signal</keyword>
<evidence type="ECO:0000313" key="3">
    <source>
        <dbReference type="Proteomes" id="UP000701801"/>
    </source>
</evidence>
<evidence type="ECO:0000256" key="1">
    <source>
        <dbReference type="SAM" id="SignalP"/>
    </source>
</evidence>
<sequence length="101" mass="11314">MKSFGAILLLSLSLLLDYNFAMGMKTQKIYGCCSFPPQMNGTRQPGWTDTCCKTFKQKVRFYGNNTLGLIGPSYGVRTPVIPFLHYLPPSKRQAKMGLEIS</sequence>
<gene>
    <name evidence="2" type="ORF">HYALB_00010343</name>
</gene>
<feature type="chain" id="PRO_5040410688" evidence="1">
    <location>
        <begin position="24"/>
        <end position="101"/>
    </location>
</feature>
<evidence type="ECO:0000313" key="2">
    <source>
        <dbReference type="EMBL" id="CAG8974275.1"/>
    </source>
</evidence>
<keyword evidence="3" id="KW-1185">Reference proteome</keyword>
<proteinExistence type="predicted"/>
<dbReference type="Proteomes" id="UP000701801">
    <property type="component" value="Unassembled WGS sequence"/>
</dbReference>
<name>A0A9N9LJH7_9HELO</name>